<protein>
    <submittedName>
        <fullName evidence="2">Uncharacterized protein</fullName>
    </submittedName>
</protein>
<feature type="transmembrane region" description="Helical" evidence="1">
    <location>
        <begin position="487"/>
        <end position="506"/>
    </location>
</feature>
<dbReference type="AlphaFoldDB" id="A0A226D3N7"/>
<keyword evidence="3" id="KW-1185">Reference proteome</keyword>
<sequence length="717" mass="82077">MPNFLKQYLIPAIPSFTPFDALKHFAILGEALYPQYYTWDRVSWKPRPTPKSKLIPWFLISLIISILICLYVFMLISEILAYQKDPDVTIVTGLVFMVYLWVYVADIVLIITFMAKVDEICFVLGSLSQIQTIQQEKAVQNIFANCTLYFVTRSNLTFSETPPYFQTIRGNNIYSPLIISAALGKNFDNIEFYFNQTFPTKRSSRRIVTFLNFDLDSTDVSNYWILWQILFIQNPSYIFANIKENYPDMGTDYIQGYPNMAGTSKLFLYNSTRNIAWIPSIPRSSTFEQLPPNLTTLDDLNNAWDAQNGKDMQNTAVLILTQVFPLPTQISCGPSIFYMGPREYPDFCGIAVLGRKYNFTTNSPWHTNLEETRVVGRVNFRLGLNQDYVDIGPYQLTPLVLKIQEFGLTIVTNFPSRQGSVDTLLSPFDHLTWILLYVSTILVAMVIHMDIKILKFKPLELPKFDPIFHLLTQLVGQSSFYLVKINFKTIAVIWSIFCYILMGNLYQGSIYSCLTVMLPPSVPRTVADIVSSNLQVLTMSLVYDKVGPNGTLMYSSVLKHFILPSLIHQFPENSTIARKLSELEENLIFVHSYHIFTGKRKIIEGHLKDANFQYIQVDVALRNFFVAKFSHGMESLIESGIYGKWEDMENLLYDLQVVINIGDGSYSKLFRMEMAGGKDQEAAAEWEEDVVAKLNRMVAILTELEEKVAAINKSKKP</sequence>
<accession>A0A226D3N7</accession>
<evidence type="ECO:0000313" key="2">
    <source>
        <dbReference type="EMBL" id="OXA39271.1"/>
    </source>
</evidence>
<feature type="transmembrane region" description="Helical" evidence="1">
    <location>
        <begin position="430"/>
        <end position="447"/>
    </location>
</feature>
<evidence type="ECO:0000313" key="3">
    <source>
        <dbReference type="Proteomes" id="UP000198287"/>
    </source>
</evidence>
<reference evidence="2 3" key="1">
    <citation type="submission" date="2015-12" db="EMBL/GenBank/DDBJ databases">
        <title>The genome of Folsomia candida.</title>
        <authorList>
            <person name="Faddeeva A."/>
            <person name="Derks M.F."/>
            <person name="Anvar Y."/>
            <person name="Smit S."/>
            <person name="Van Straalen N."/>
            <person name="Roelofs D."/>
        </authorList>
    </citation>
    <scope>NUCLEOTIDE SEQUENCE [LARGE SCALE GENOMIC DNA]</scope>
    <source>
        <strain evidence="2 3">VU population</strain>
        <tissue evidence="2">Whole body</tissue>
    </source>
</reference>
<keyword evidence="1" id="KW-0812">Transmembrane</keyword>
<dbReference type="Proteomes" id="UP000198287">
    <property type="component" value="Unassembled WGS sequence"/>
</dbReference>
<proteinExistence type="predicted"/>
<dbReference type="EMBL" id="LNIX01000039">
    <property type="protein sequence ID" value="OXA39271.1"/>
    <property type="molecule type" value="Genomic_DNA"/>
</dbReference>
<keyword evidence="1" id="KW-0472">Membrane</keyword>
<feature type="transmembrane region" description="Helical" evidence="1">
    <location>
        <begin position="54"/>
        <end position="76"/>
    </location>
</feature>
<comment type="caution">
    <text evidence="2">The sequence shown here is derived from an EMBL/GenBank/DDBJ whole genome shotgun (WGS) entry which is preliminary data.</text>
</comment>
<organism evidence="2 3">
    <name type="scientific">Folsomia candida</name>
    <name type="common">Springtail</name>
    <dbReference type="NCBI Taxonomy" id="158441"/>
    <lineage>
        <taxon>Eukaryota</taxon>
        <taxon>Metazoa</taxon>
        <taxon>Ecdysozoa</taxon>
        <taxon>Arthropoda</taxon>
        <taxon>Hexapoda</taxon>
        <taxon>Collembola</taxon>
        <taxon>Entomobryomorpha</taxon>
        <taxon>Isotomoidea</taxon>
        <taxon>Isotomidae</taxon>
        <taxon>Proisotominae</taxon>
        <taxon>Folsomia</taxon>
    </lineage>
</organism>
<evidence type="ECO:0000256" key="1">
    <source>
        <dbReference type="SAM" id="Phobius"/>
    </source>
</evidence>
<name>A0A226D3N7_FOLCA</name>
<feature type="transmembrane region" description="Helical" evidence="1">
    <location>
        <begin position="88"/>
        <end position="115"/>
    </location>
</feature>
<keyword evidence="1" id="KW-1133">Transmembrane helix</keyword>
<gene>
    <name evidence="2" type="ORF">Fcan01_25928</name>
</gene>